<feature type="transmembrane region" description="Helical" evidence="1">
    <location>
        <begin position="38"/>
        <end position="59"/>
    </location>
</feature>
<comment type="caution">
    <text evidence="2">The sequence shown here is derived from an EMBL/GenBank/DDBJ whole genome shotgun (WGS) entry which is preliminary data.</text>
</comment>
<feature type="transmembrane region" description="Helical" evidence="1">
    <location>
        <begin position="106"/>
        <end position="129"/>
    </location>
</feature>
<evidence type="ECO:0000256" key="1">
    <source>
        <dbReference type="SAM" id="Phobius"/>
    </source>
</evidence>
<evidence type="ECO:0000313" key="3">
    <source>
        <dbReference type="Proteomes" id="UP000318102"/>
    </source>
</evidence>
<evidence type="ECO:0000313" key="2">
    <source>
        <dbReference type="EMBL" id="TVX92194.1"/>
    </source>
</evidence>
<feature type="transmembrane region" description="Helical" evidence="1">
    <location>
        <begin position="14"/>
        <end position="32"/>
    </location>
</feature>
<reference evidence="2 3" key="1">
    <citation type="submission" date="2019-07" db="EMBL/GenBank/DDBJ databases">
        <authorList>
            <person name="Kim J."/>
        </authorList>
    </citation>
    <scope>NUCLEOTIDE SEQUENCE [LARGE SCALE GENOMIC DNA]</scope>
    <source>
        <strain evidence="2 3">N4</strain>
    </source>
</reference>
<dbReference type="RefSeq" id="WP_144987420.1">
    <property type="nucleotide sequence ID" value="NZ_VNJK01000001.1"/>
</dbReference>
<keyword evidence="1" id="KW-1133">Transmembrane helix</keyword>
<organism evidence="2 3">
    <name type="scientific">Paenibacillus agilis</name>
    <dbReference type="NCBI Taxonomy" id="3020863"/>
    <lineage>
        <taxon>Bacteria</taxon>
        <taxon>Bacillati</taxon>
        <taxon>Bacillota</taxon>
        <taxon>Bacilli</taxon>
        <taxon>Bacillales</taxon>
        <taxon>Paenibacillaceae</taxon>
        <taxon>Paenibacillus</taxon>
    </lineage>
</organism>
<feature type="transmembrane region" description="Helical" evidence="1">
    <location>
        <begin position="71"/>
        <end position="91"/>
    </location>
</feature>
<dbReference type="Proteomes" id="UP000318102">
    <property type="component" value="Unassembled WGS sequence"/>
</dbReference>
<keyword evidence="1" id="KW-0812">Transmembrane</keyword>
<protein>
    <submittedName>
        <fullName evidence="2">Uncharacterized protein</fullName>
    </submittedName>
</protein>
<gene>
    <name evidence="2" type="ORF">FPZ44_03455</name>
</gene>
<dbReference type="EMBL" id="VNJK01000001">
    <property type="protein sequence ID" value="TVX92194.1"/>
    <property type="molecule type" value="Genomic_DNA"/>
</dbReference>
<proteinExistence type="predicted"/>
<dbReference type="AlphaFoldDB" id="A0A559IX36"/>
<keyword evidence="1" id="KW-0472">Membrane</keyword>
<accession>A0A559IX36</accession>
<keyword evidence="3" id="KW-1185">Reference proteome</keyword>
<sequence length="138" mass="15463">MKGDVVDKVRIKNLINPVIHVVLTFIIGFSLINFDWFFSIGFIIISSCLMIGINAVSYIYSFKSGSWREYFLSLVIFVALVVFLVAIKIAIGDPSKEIDDENGEGLILFIVLILSIPTIVIGNLIGLFLKKYNKRQSS</sequence>
<name>A0A559IX36_9BACL</name>